<reference evidence="3" key="1">
    <citation type="journal article" date="2023" name="Science">
        <title>Genome structures resolve the early diversification of teleost fishes.</title>
        <authorList>
            <person name="Parey E."/>
            <person name="Louis A."/>
            <person name="Montfort J."/>
            <person name="Bouchez O."/>
            <person name="Roques C."/>
            <person name="Iampietro C."/>
            <person name="Lluch J."/>
            <person name="Castinel A."/>
            <person name="Donnadieu C."/>
            <person name="Desvignes T."/>
            <person name="Floi Bucao C."/>
            <person name="Jouanno E."/>
            <person name="Wen M."/>
            <person name="Mejri S."/>
            <person name="Dirks R."/>
            <person name="Jansen H."/>
            <person name="Henkel C."/>
            <person name="Chen W.J."/>
            <person name="Zahm M."/>
            <person name="Cabau C."/>
            <person name="Klopp C."/>
            <person name="Thompson A.W."/>
            <person name="Robinson-Rechavi M."/>
            <person name="Braasch I."/>
            <person name="Lecointre G."/>
            <person name="Bobe J."/>
            <person name="Postlethwait J.H."/>
            <person name="Berthelot C."/>
            <person name="Roest Crollius H."/>
            <person name="Guiguen Y."/>
        </authorList>
    </citation>
    <scope>NUCLEOTIDE SEQUENCE</scope>
    <source>
        <strain evidence="3">Concon-B</strain>
    </source>
</reference>
<dbReference type="EMBL" id="JAFJMO010000018">
    <property type="protein sequence ID" value="KAJ8250800.1"/>
    <property type="molecule type" value="Genomic_DNA"/>
</dbReference>
<keyword evidence="4" id="KW-1185">Reference proteome</keyword>
<evidence type="ECO:0000313" key="3">
    <source>
        <dbReference type="EMBL" id="KAJ8250800.1"/>
    </source>
</evidence>
<dbReference type="SUPFAM" id="SSF50978">
    <property type="entry name" value="WD40 repeat-like"/>
    <property type="match status" value="1"/>
</dbReference>
<evidence type="ECO:0000256" key="2">
    <source>
        <dbReference type="ARBA" id="ARBA00022737"/>
    </source>
</evidence>
<dbReference type="GO" id="GO:0008017">
    <property type="term" value="F:microtubule binding"/>
    <property type="evidence" value="ECO:0007669"/>
    <property type="project" value="TreeGrafter"/>
</dbReference>
<accession>A0A9Q1HLS6</accession>
<protein>
    <submittedName>
        <fullName evidence="3">Uncharacterized protein</fullName>
    </submittedName>
</protein>
<dbReference type="PANTHER" id="PTHR13720">
    <property type="entry name" value="WD-40 REPEAT PROTEIN"/>
    <property type="match status" value="1"/>
</dbReference>
<dbReference type="InterPro" id="IPR050630">
    <property type="entry name" value="WD_repeat_EMAP"/>
</dbReference>
<sequence>MMKSISRALALHPDKAQVATGQVGKDPYICVWDTYSVQTVSILKDAHTHGVACLAFDSDGQARFQGQPIPGSHFMSGSGVSRRFVSDLSSLTAPAAGRLGRCQNLITGGLMYGHPACLGSRHQAWPGGADDPPAPAHLWLAWRAVERRRLAAGSAE</sequence>
<dbReference type="AlphaFoldDB" id="A0A9Q1HLS6"/>
<comment type="caution">
    <text evidence="3">The sequence shown here is derived from an EMBL/GenBank/DDBJ whole genome shotgun (WGS) entry which is preliminary data.</text>
</comment>
<evidence type="ECO:0000256" key="1">
    <source>
        <dbReference type="ARBA" id="ARBA00022574"/>
    </source>
</evidence>
<organism evidence="3 4">
    <name type="scientific">Conger conger</name>
    <name type="common">Conger eel</name>
    <name type="synonym">Muraena conger</name>
    <dbReference type="NCBI Taxonomy" id="82655"/>
    <lineage>
        <taxon>Eukaryota</taxon>
        <taxon>Metazoa</taxon>
        <taxon>Chordata</taxon>
        <taxon>Craniata</taxon>
        <taxon>Vertebrata</taxon>
        <taxon>Euteleostomi</taxon>
        <taxon>Actinopterygii</taxon>
        <taxon>Neopterygii</taxon>
        <taxon>Teleostei</taxon>
        <taxon>Anguilliformes</taxon>
        <taxon>Congridae</taxon>
        <taxon>Conger</taxon>
    </lineage>
</organism>
<dbReference type="Proteomes" id="UP001152803">
    <property type="component" value="Unassembled WGS sequence"/>
</dbReference>
<proteinExistence type="predicted"/>
<name>A0A9Q1HLS6_CONCO</name>
<keyword evidence="2" id="KW-0677">Repeat</keyword>
<dbReference type="InterPro" id="IPR015943">
    <property type="entry name" value="WD40/YVTN_repeat-like_dom_sf"/>
</dbReference>
<keyword evidence="1" id="KW-0853">WD repeat</keyword>
<dbReference type="Gene3D" id="2.130.10.10">
    <property type="entry name" value="YVTN repeat-like/Quinoprotein amine dehydrogenase"/>
    <property type="match status" value="1"/>
</dbReference>
<dbReference type="InterPro" id="IPR036322">
    <property type="entry name" value="WD40_repeat_dom_sf"/>
</dbReference>
<dbReference type="OrthoDB" id="9804339at2759"/>
<evidence type="ECO:0000313" key="4">
    <source>
        <dbReference type="Proteomes" id="UP001152803"/>
    </source>
</evidence>
<gene>
    <name evidence="3" type="ORF">COCON_G00227220</name>
</gene>
<dbReference type="PANTHER" id="PTHR13720:SF33">
    <property type="entry name" value="HELP DOMAIN-CONTAINING PROTEIN"/>
    <property type="match status" value="1"/>
</dbReference>